<dbReference type="RefSeq" id="WP_188425313.1">
    <property type="nucleotide sequence ID" value="NZ_BMCH01000001.1"/>
</dbReference>
<name>A0ABQ1LH66_9PROT</name>
<evidence type="ECO:0000256" key="1">
    <source>
        <dbReference type="ARBA" id="ARBA00022801"/>
    </source>
</evidence>
<dbReference type="InterPro" id="IPR051021">
    <property type="entry name" value="Mito_Ser/Thr_phosphatase"/>
</dbReference>
<sequence length="171" mass="18372">MTAHHLILVRHAQATHDLFGVQDRDRPLTERGAQDAESLGEKLAAIGIDFSGAHLWHSTARRTTQTAQAIAGRLPSSCVVHGLDALYDLDLYGILELIRETPDAVKTLIIVGHNPAIAETCRHLASDAIDGPIARELMKGYEPGTTALFTVISDWAGLSPNTATLGTVLHP</sequence>
<dbReference type="CDD" id="cd07067">
    <property type="entry name" value="HP_PGM_like"/>
    <property type="match status" value="1"/>
</dbReference>
<dbReference type="SMART" id="SM00855">
    <property type="entry name" value="PGAM"/>
    <property type="match status" value="1"/>
</dbReference>
<dbReference type="Proteomes" id="UP000637769">
    <property type="component" value="Unassembled WGS sequence"/>
</dbReference>
<dbReference type="PANTHER" id="PTHR20935">
    <property type="entry name" value="PHOSPHOGLYCERATE MUTASE-RELATED"/>
    <property type="match status" value="1"/>
</dbReference>
<dbReference type="InterPro" id="IPR029033">
    <property type="entry name" value="His_PPase_superfam"/>
</dbReference>
<protein>
    <submittedName>
        <fullName evidence="2">Phosphoglycerate mutase</fullName>
    </submittedName>
</protein>
<organism evidence="2 3">
    <name type="scientific">Asaia siamensis</name>
    <dbReference type="NCBI Taxonomy" id="110479"/>
    <lineage>
        <taxon>Bacteria</taxon>
        <taxon>Pseudomonadati</taxon>
        <taxon>Pseudomonadota</taxon>
        <taxon>Alphaproteobacteria</taxon>
        <taxon>Acetobacterales</taxon>
        <taxon>Acetobacteraceae</taxon>
        <taxon>Asaia</taxon>
    </lineage>
</organism>
<dbReference type="Gene3D" id="3.40.50.1240">
    <property type="entry name" value="Phosphoglycerate mutase-like"/>
    <property type="match status" value="1"/>
</dbReference>
<accession>A0ABQ1LH66</accession>
<evidence type="ECO:0000313" key="3">
    <source>
        <dbReference type="Proteomes" id="UP000637769"/>
    </source>
</evidence>
<proteinExistence type="predicted"/>
<dbReference type="EMBL" id="BMCH01000001">
    <property type="protein sequence ID" value="GGC24091.1"/>
    <property type="molecule type" value="Genomic_DNA"/>
</dbReference>
<reference evidence="3" key="1">
    <citation type="journal article" date="2019" name="Int. J. Syst. Evol. Microbiol.">
        <title>The Global Catalogue of Microorganisms (GCM) 10K type strain sequencing project: providing services to taxonomists for standard genome sequencing and annotation.</title>
        <authorList>
            <consortium name="The Broad Institute Genomics Platform"/>
            <consortium name="The Broad Institute Genome Sequencing Center for Infectious Disease"/>
            <person name="Wu L."/>
            <person name="Ma J."/>
        </authorList>
    </citation>
    <scope>NUCLEOTIDE SEQUENCE [LARGE SCALE GENOMIC DNA]</scope>
    <source>
        <strain evidence="3">CCM 7132</strain>
    </source>
</reference>
<evidence type="ECO:0000313" key="2">
    <source>
        <dbReference type="EMBL" id="GGC24091.1"/>
    </source>
</evidence>
<gene>
    <name evidence="2" type="ORF">GCM10007207_06670</name>
</gene>
<keyword evidence="1" id="KW-0378">Hydrolase</keyword>
<dbReference type="Pfam" id="PF00300">
    <property type="entry name" value="His_Phos_1"/>
    <property type="match status" value="1"/>
</dbReference>
<dbReference type="InterPro" id="IPR013078">
    <property type="entry name" value="His_Pase_superF_clade-1"/>
</dbReference>
<comment type="caution">
    <text evidence="2">The sequence shown here is derived from an EMBL/GenBank/DDBJ whole genome shotgun (WGS) entry which is preliminary data.</text>
</comment>
<dbReference type="PANTHER" id="PTHR20935:SF1">
    <property type="entry name" value="SLL1549 PROTEIN"/>
    <property type="match status" value="1"/>
</dbReference>
<keyword evidence="3" id="KW-1185">Reference proteome</keyword>
<dbReference type="SUPFAM" id="SSF53254">
    <property type="entry name" value="Phosphoglycerate mutase-like"/>
    <property type="match status" value="1"/>
</dbReference>